<dbReference type="EMBL" id="JBHRYO010000002">
    <property type="protein sequence ID" value="MFC3758196.1"/>
    <property type="molecule type" value="Genomic_DNA"/>
</dbReference>
<accession>A0ABV7Y0X8</accession>
<organism evidence="1 2">
    <name type="scientific">Chryseobacterium tructae</name>
    <dbReference type="NCBI Taxonomy" id="1037380"/>
    <lineage>
        <taxon>Bacteria</taxon>
        <taxon>Pseudomonadati</taxon>
        <taxon>Bacteroidota</taxon>
        <taxon>Flavobacteriia</taxon>
        <taxon>Flavobacteriales</taxon>
        <taxon>Weeksellaceae</taxon>
        <taxon>Chryseobacterium group</taxon>
        <taxon>Chryseobacterium</taxon>
    </lineage>
</organism>
<evidence type="ECO:0000313" key="1">
    <source>
        <dbReference type="EMBL" id="MFC3758196.1"/>
    </source>
</evidence>
<reference evidence="2" key="1">
    <citation type="journal article" date="2019" name="Int. J. Syst. Evol. Microbiol.">
        <title>The Global Catalogue of Microorganisms (GCM) 10K type strain sequencing project: providing services to taxonomists for standard genome sequencing and annotation.</title>
        <authorList>
            <consortium name="The Broad Institute Genomics Platform"/>
            <consortium name="The Broad Institute Genome Sequencing Center for Infectious Disease"/>
            <person name="Wu L."/>
            <person name="Ma J."/>
        </authorList>
    </citation>
    <scope>NUCLEOTIDE SEQUENCE [LARGE SCALE GENOMIC DNA]</scope>
    <source>
        <strain evidence="2">CECT 7798</strain>
    </source>
</reference>
<keyword evidence="2" id="KW-1185">Reference proteome</keyword>
<gene>
    <name evidence="1" type="ORF">ACFONJ_19640</name>
</gene>
<proteinExistence type="predicted"/>
<name>A0ABV7Y0X8_9FLAO</name>
<comment type="caution">
    <text evidence="1">The sequence shown here is derived from an EMBL/GenBank/DDBJ whole genome shotgun (WGS) entry which is preliminary data.</text>
</comment>
<dbReference type="RefSeq" id="WP_290299901.1">
    <property type="nucleotide sequence ID" value="NZ_JAUFQR010000001.1"/>
</dbReference>
<protein>
    <submittedName>
        <fullName evidence="1">Uncharacterized protein</fullName>
    </submittedName>
</protein>
<dbReference type="Proteomes" id="UP001595735">
    <property type="component" value="Unassembled WGS sequence"/>
</dbReference>
<sequence>MSKEDNKFNDLGLTSEELAEYDERVDFFYTNIINSLILYTYNVEKLDKMTPILIDPLTELYEELDYAFLPLLFETVFRNNLIDQSFKEKLLVFKKKVDDIPNEIWGWDFLDTHESWKTIRLDAEDLLSQMNIKTRVYNTDYTIIIKR</sequence>
<evidence type="ECO:0000313" key="2">
    <source>
        <dbReference type="Proteomes" id="UP001595735"/>
    </source>
</evidence>